<dbReference type="InterPro" id="IPR044730">
    <property type="entry name" value="RNase_H-like_dom_plant"/>
</dbReference>
<comment type="caution">
    <text evidence="2">The sequence shown here is derived from an EMBL/GenBank/DDBJ whole genome shotgun (WGS) entry which is preliminary data.</text>
</comment>
<dbReference type="Pfam" id="PF13456">
    <property type="entry name" value="RVT_3"/>
    <property type="match status" value="1"/>
</dbReference>
<dbReference type="InterPro" id="IPR036397">
    <property type="entry name" value="RNaseH_sf"/>
</dbReference>
<accession>A0A392M6S1</accession>
<evidence type="ECO:0000259" key="1">
    <source>
        <dbReference type="Pfam" id="PF13456"/>
    </source>
</evidence>
<proteinExistence type="predicted"/>
<dbReference type="GO" id="GO:0004523">
    <property type="term" value="F:RNA-DNA hybrid ribonuclease activity"/>
    <property type="evidence" value="ECO:0007669"/>
    <property type="project" value="InterPro"/>
</dbReference>
<gene>
    <name evidence="2" type="ORF">A2U01_0003967</name>
</gene>
<organism evidence="2 3">
    <name type="scientific">Trifolium medium</name>
    <dbReference type="NCBI Taxonomy" id="97028"/>
    <lineage>
        <taxon>Eukaryota</taxon>
        <taxon>Viridiplantae</taxon>
        <taxon>Streptophyta</taxon>
        <taxon>Embryophyta</taxon>
        <taxon>Tracheophyta</taxon>
        <taxon>Spermatophyta</taxon>
        <taxon>Magnoliopsida</taxon>
        <taxon>eudicotyledons</taxon>
        <taxon>Gunneridae</taxon>
        <taxon>Pentapetalae</taxon>
        <taxon>rosids</taxon>
        <taxon>fabids</taxon>
        <taxon>Fabales</taxon>
        <taxon>Fabaceae</taxon>
        <taxon>Papilionoideae</taxon>
        <taxon>50 kb inversion clade</taxon>
        <taxon>NPAAA clade</taxon>
        <taxon>Hologalegina</taxon>
        <taxon>IRL clade</taxon>
        <taxon>Trifolieae</taxon>
        <taxon>Trifolium</taxon>
    </lineage>
</organism>
<dbReference type="PANTHER" id="PTHR47723:SF13">
    <property type="entry name" value="PUTATIVE-RELATED"/>
    <property type="match status" value="1"/>
</dbReference>
<reference evidence="2 3" key="1">
    <citation type="journal article" date="2018" name="Front. Plant Sci.">
        <title>Red Clover (Trifolium pratense) and Zigzag Clover (T. medium) - A Picture of Genomic Similarities and Differences.</title>
        <authorList>
            <person name="Dluhosova J."/>
            <person name="Istvanek J."/>
            <person name="Nedelnik J."/>
            <person name="Repkova J."/>
        </authorList>
    </citation>
    <scope>NUCLEOTIDE SEQUENCE [LARGE SCALE GENOMIC DNA]</scope>
    <source>
        <strain evidence="3">cv. 10/8</strain>
        <tissue evidence="2">Leaf</tissue>
    </source>
</reference>
<dbReference type="InterPro" id="IPR053151">
    <property type="entry name" value="RNase_H-like"/>
</dbReference>
<keyword evidence="3" id="KW-1185">Reference proteome</keyword>
<dbReference type="AlphaFoldDB" id="A0A392M6S1"/>
<dbReference type="Proteomes" id="UP000265520">
    <property type="component" value="Unassembled WGS sequence"/>
</dbReference>
<dbReference type="PANTHER" id="PTHR47723">
    <property type="entry name" value="OS05G0353850 PROTEIN"/>
    <property type="match status" value="1"/>
</dbReference>
<dbReference type="EMBL" id="LXQA010004731">
    <property type="protein sequence ID" value="MCH83152.1"/>
    <property type="molecule type" value="Genomic_DNA"/>
</dbReference>
<name>A0A392M6S1_9FABA</name>
<feature type="domain" description="RNase H type-1" evidence="1">
    <location>
        <begin position="14"/>
        <end position="87"/>
    </location>
</feature>
<protein>
    <submittedName>
        <fullName evidence="2">Ribonuclease H protein</fullName>
    </submittedName>
</protein>
<evidence type="ECO:0000313" key="2">
    <source>
        <dbReference type="EMBL" id="MCH83152.1"/>
    </source>
</evidence>
<dbReference type="SUPFAM" id="SSF53098">
    <property type="entry name" value="Ribonuclease H-like"/>
    <property type="match status" value="1"/>
</dbReference>
<evidence type="ECO:0000313" key="3">
    <source>
        <dbReference type="Proteomes" id="UP000265520"/>
    </source>
</evidence>
<sequence>MMLLTQVQATSLSYIDGRAGCGGAIRFRGSEGEWIGGFAKFVGHSIAFVAELWGVYEGLKFVRKLGLRAVKINVDSLSVVKVLEGNHGGSTLARVP</sequence>
<dbReference type="GO" id="GO:0003676">
    <property type="term" value="F:nucleic acid binding"/>
    <property type="evidence" value="ECO:0007669"/>
    <property type="project" value="InterPro"/>
</dbReference>
<dbReference type="Gene3D" id="3.30.420.10">
    <property type="entry name" value="Ribonuclease H-like superfamily/Ribonuclease H"/>
    <property type="match status" value="1"/>
</dbReference>
<dbReference type="InterPro" id="IPR002156">
    <property type="entry name" value="RNaseH_domain"/>
</dbReference>
<dbReference type="InterPro" id="IPR012337">
    <property type="entry name" value="RNaseH-like_sf"/>
</dbReference>
<dbReference type="CDD" id="cd06222">
    <property type="entry name" value="RNase_H_like"/>
    <property type="match status" value="1"/>
</dbReference>